<dbReference type="EMBL" id="VSRL01000029">
    <property type="protein sequence ID" value="NKE57297.1"/>
    <property type="molecule type" value="Genomic_DNA"/>
</dbReference>
<dbReference type="Proteomes" id="UP001515943">
    <property type="component" value="Unassembled WGS sequence"/>
</dbReference>
<evidence type="ECO:0000313" key="1">
    <source>
        <dbReference type="EMBL" id="NKE57297.1"/>
    </source>
</evidence>
<reference evidence="1 2" key="1">
    <citation type="submission" date="2019-08" db="EMBL/GenBank/DDBJ databases">
        <title>Lentzea from Indian Himalayas.</title>
        <authorList>
            <person name="Mandal S."/>
            <person name="Mallick Gupta A."/>
            <person name="Maiti P.K."/>
            <person name="Sarkar J."/>
            <person name="Mandal S."/>
        </authorList>
    </citation>
    <scope>NUCLEOTIDE SEQUENCE [LARGE SCALE GENOMIC DNA]</scope>
    <source>
        <strain evidence="1 2">PSKA42</strain>
    </source>
</reference>
<name>A0ABX1FEN2_9PSEU</name>
<proteinExistence type="predicted"/>
<dbReference type="RefSeq" id="WP_167972858.1">
    <property type="nucleotide sequence ID" value="NZ_VSRL01000029.1"/>
</dbReference>
<organism evidence="1 2">
    <name type="scientific">Lentzea indica</name>
    <dbReference type="NCBI Taxonomy" id="2604800"/>
    <lineage>
        <taxon>Bacteria</taxon>
        <taxon>Bacillati</taxon>
        <taxon>Actinomycetota</taxon>
        <taxon>Actinomycetes</taxon>
        <taxon>Pseudonocardiales</taxon>
        <taxon>Pseudonocardiaceae</taxon>
        <taxon>Lentzea</taxon>
    </lineage>
</organism>
<evidence type="ECO:0000313" key="2">
    <source>
        <dbReference type="Proteomes" id="UP001515943"/>
    </source>
</evidence>
<protein>
    <submittedName>
        <fullName evidence="1">Uncharacterized protein</fullName>
    </submittedName>
</protein>
<comment type="caution">
    <text evidence="1">The sequence shown here is derived from an EMBL/GenBank/DDBJ whole genome shotgun (WGS) entry which is preliminary data.</text>
</comment>
<accession>A0ABX1FEN2</accession>
<gene>
    <name evidence="1" type="ORF">FXN61_10820</name>
</gene>
<sequence length="83" mass="9074">MDLKITELLVTSLLVQATRAMVAEGSEITRTEMSRTRSQVVEEAFEKILSQRSPTVTNGAGWDAGRAPGDRARITVERQAVDA</sequence>
<keyword evidence="2" id="KW-1185">Reference proteome</keyword>